<evidence type="ECO:0000256" key="2">
    <source>
        <dbReference type="ARBA" id="ARBA00022695"/>
    </source>
</evidence>
<dbReference type="PANTHER" id="PTHR32125:SF4">
    <property type="entry name" value="2-C-METHYL-D-ERYTHRITOL 4-PHOSPHATE CYTIDYLYLTRANSFERASE, CHLOROPLASTIC"/>
    <property type="match status" value="1"/>
</dbReference>
<dbReference type="GO" id="GO:0050518">
    <property type="term" value="F:2-C-methyl-D-erythritol 4-phosphate cytidylyltransferase activity"/>
    <property type="evidence" value="ECO:0007669"/>
    <property type="project" value="TreeGrafter"/>
</dbReference>
<keyword evidence="2" id="KW-0548">Nucleotidyltransferase</keyword>
<dbReference type="InterPro" id="IPR050088">
    <property type="entry name" value="IspD/TarI_cytidylyltransf_bact"/>
</dbReference>
<dbReference type="InterPro" id="IPR029044">
    <property type="entry name" value="Nucleotide-diphossugar_trans"/>
</dbReference>
<gene>
    <name evidence="3" type="ORF">METZ01_LOCUS412581</name>
</gene>
<organism evidence="3">
    <name type="scientific">marine metagenome</name>
    <dbReference type="NCBI Taxonomy" id="408172"/>
    <lineage>
        <taxon>unclassified sequences</taxon>
        <taxon>metagenomes</taxon>
        <taxon>ecological metagenomes</taxon>
    </lineage>
</organism>
<dbReference type="EMBL" id="UINC01160853">
    <property type="protein sequence ID" value="SVD59727.1"/>
    <property type="molecule type" value="Genomic_DNA"/>
</dbReference>
<proteinExistence type="predicted"/>
<dbReference type="GO" id="GO:0008299">
    <property type="term" value="P:isoprenoid biosynthetic process"/>
    <property type="evidence" value="ECO:0007669"/>
    <property type="project" value="InterPro"/>
</dbReference>
<dbReference type="InterPro" id="IPR018294">
    <property type="entry name" value="ISPD_synthase_CS"/>
</dbReference>
<evidence type="ECO:0008006" key="4">
    <source>
        <dbReference type="Google" id="ProtNLM"/>
    </source>
</evidence>
<dbReference type="SUPFAM" id="SSF53448">
    <property type="entry name" value="Nucleotide-diphospho-sugar transferases"/>
    <property type="match status" value="1"/>
</dbReference>
<feature type="non-terminal residue" evidence="3">
    <location>
        <position position="128"/>
    </location>
</feature>
<dbReference type="PANTHER" id="PTHR32125">
    <property type="entry name" value="2-C-METHYL-D-ERYTHRITOL 4-PHOSPHATE CYTIDYLYLTRANSFERASE, CHLOROPLASTIC"/>
    <property type="match status" value="1"/>
</dbReference>
<accession>A0A382WLJ4</accession>
<evidence type="ECO:0000313" key="3">
    <source>
        <dbReference type="EMBL" id="SVD59727.1"/>
    </source>
</evidence>
<dbReference type="PROSITE" id="PS01295">
    <property type="entry name" value="ISPD"/>
    <property type="match status" value="1"/>
</dbReference>
<reference evidence="3" key="1">
    <citation type="submission" date="2018-05" db="EMBL/GenBank/DDBJ databases">
        <authorList>
            <person name="Lanie J.A."/>
            <person name="Ng W.-L."/>
            <person name="Kazmierczak K.M."/>
            <person name="Andrzejewski T.M."/>
            <person name="Davidsen T.M."/>
            <person name="Wayne K.J."/>
            <person name="Tettelin H."/>
            <person name="Glass J.I."/>
            <person name="Rusch D."/>
            <person name="Podicherti R."/>
            <person name="Tsui H.-C.T."/>
            <person name="Winkler M.E."/>
        </authorList>
    </citation>
    <scope>NUCLEOTIDE SEQUENCE</scope>
</reference>
<name>A0A382WLJ4_9ZZZZ</name>
<keyword evidence="1" id="KW-0808">Transferase</keyword>
<dbReference type="Gene3D" id="3.90.550.10">
    <property type="entry name" value="Spore Coat Polysaccharide Biosynthesis Protein SpsA, Chain A"/>
    <property type="match status" value="1"/>
</dbReference>
<dbReference type="AlphaFoldDB" id="A0A382WLJ4"/>
<dbReference type="InterPro" id="IPR034683">
    <property type="entry name" value="IspD/TarI"/>
</dbReference>
<sequence length="128" mass="14828">MKNALILLAGGTGRRLDRAKNTVPKQFIKIGNYNLIEYFLRNLDEKIFNRIHIVVNKSMQKKYLSTLKKDFSKHQIKFVNAGKERQLSSKKGVYSLQKYSPKKVLIHDSARPLASNKLIKRLLKSLDK</sequence>
<dbReference type="Pfam" id="PF01128">
    <property type="entry name" value="IspD"/>
    <property type="match status" value="1"/>
</dbReference>
<protein>
    <recommendedName>
        <fullName evidence="4">2-C-methyl-D-erythritol 4-phosphate cytidylyltransferase</fullName>
    </recommendedName>
</protein>
<evidence type="ECO:0000256" key="1">
    <source>
        <dbReference type="ARBA" id="ARBA00022679"/>
    </source>
</evidence>